<reference evidence="2" key="1">
    <citation type="journal article" date="2011" name="Stand. Genomic Sci.">
        <title>Genome sequence of the filamentous, gliding Thiothrix nivea neotype strain (JP2(T)).</title>
        <authorList>
            <person name="Lapidus A."/>
            <person name="Nolan M."/>
            <person name="Lucas S."/>
            <person name="Glavina Del Rio T."/>
            <person name="Tice H."/>
            <person name="Cheng J.F."/>
            <person name="Tapia R."/>
            <person name="Han C."/>
            <person name="Goodwin L."/>
            <person name="Pitluck S."/>
            <person name="Liolios K."/>
            <person name="Pagani I."/>
            <person name="Ivanova N."/>
            <person name="Huntemann M."/>
            <person name="Mavromatis K."/>
            <person name="Mikhailova N."/>
            <person name="Pati A."/>
            <person name="Chen A."/>
            <person name="Palaniappan K."/>
            <person name="Land M."/>
            <person name="Brambilla E.M."/>
            <person name="Rohde M."/>
            <person name="Abt B."/>
            <person name="Verbarg S."/>
            <person name="Goker M."/>
            <person name="Bristow J."/>
            <person name="Eisen J.A."/>
            <person name="Markowitz V."/>
            <person name="Hugenholtz P."/>
            <person name="Kyrpides N.C."/>
            <person name="Klenk H.P."/>
            <person name="Woyke T."/>
        </authorList>
    </citation>
    <scope>NUCLEOTIDE SEQUENCE [LARGE SCALE GENOMIC DNA]</scope>
    <source>
        <strain evidence="2">ATCC 35100 / DSM 5205 / JP2</strain>
    </source>
</reference>
<gene>
    <name evidence="1" type="ORF">Thini_0728</name>
</gene>
<organism evidence="1 2">
    <name type="scientific">Thiothrix nivea (strain ATCC 35100 / DSM 5205 / JP2)</name>
    <dbReference type="NCBI Taxonomy" id="870187"/>
    <lineage>
        <taxon>Bacteria</taxon>
        <taxon>Pseudomonadati</taxon>
        <taxon>Pseudomonadota</taxon>
        <taxon>Gammaproteobacteria</taxon>
        <taxon>Thiotrichales</taxon>
        <taxon>Thiotrichaceae</taxon>
        <taxon>Thiothrix</taxon>
    </lineage>
</organism>
<proteinExistence type="predicted"/>
<dbReference type="EMBL" id="JH651384">
    <property type="protein sequence ID" value="EIJ33365.1"/>
    <property type="molecule type" value="Genomic_DNA"/>
</dbReference>
<protein>
    <submittedName>
        <fullName evidence="1">Uncharacterized protein</fullName>
    </submittedName>
</protein>
<keyword evidence="2" id="KW-1185">Reference proteome</keyword>
<dbReference type="RefSeq" id="WP_002707319.1">
    <property type="nucleotide sequence ID" value="NZ_JH651384.1"/>
</dbReference>
<evidence type="ECO:0000313" key="2">
    <source>
        <dbReference type="Proteomes" id="UP000005317"/>
    </source>
</evidence>
<name>A0A656HEA2_THINJ</name>
<sequence length="62" mass="7089" precursor="true">MITTTNTLPFEQRLKMAQATIEAQLQRATKPANRSALLAKLWVSWINSNILDVQPQAWRVKP</sequence>
<dbReference type="AlphaFoldDB" id="A0A656HEA2"/>
<evidence type="ECO:0000313" key="1">
    <source>
        <dbReference type="EMBL" id="EIJ33365.1"/>
    </source>
</evidence>
<dbReference type="Proteomes" id="UP000005317">
    <property type="component" value="Unassembled WGS sequence"/>
</dbReference>
<accession>A0A656HEA2</accession>